<organism evidence="1 2">
    <name type="scientific">Labrys wisconsinensis</name>
    <dbReference type="NCBI Taxonomy" id="425677"/>
    <lineage>
        <taxon>Bacteria</taxon>
        <taxon>Pseudomonadati</taxon>
        <taxon>Pseudomonadota</taxon>
        <taxon>Alphaproteobacteria</taxon>
        <taxon>Hyphomicrobiales</taxon>
        <taxon>Xanthobacteraceae</taxon>
        <taxon>Labrys</taxon>
    </lineage>
</organism>
<dbReference type="Pfam" id="PF13714">
    <property type="entry name" value="PEP_mutase"/>
    <property type="match status" value="1"/>
</dbReference>
<dbReference type="PANTHER" id="PTHR42905:SF16">
    <property type="entry name" value="CARBOXYPHOSPHONOENOLPYRUVATE PHOSPHONOMUTASE-LIKE PROTEIN (AFU_ORTHOLOGUE AFUA_5G07230)"/>
    <property type="match status" value="1"/>
</dbReference>
<dbReference type="InterPro" id="IPR015813">
    <property type="entry name" value="Pyrv/PenolPyrv_kinase-like_dom"/>
</dbReference>
<proteinExistence type="predicted"/>
<keyword evidence="2" id="KW-1185">Reference proteome</keyword>
<evidence type="ECO:0000313" key="2">
    <source>
        <dbReference type="Proteomes" id="UP001242480"/>
    </source>
</evidence>
<dbReference type="PANTHER" id="PTHR42905">
    <property type="entry name" value="PHOSPHOENOLPYRUVATE CARBOXYLASE"/>
    <property type="match status" value="1"/>
</dbReference>
<dbReference type="InterPro" id="IPR040442">
    <property type="entry name" value="Pyrv_kinase-like_dom_sf"/>
</dbReference>
<dbReference type="Proteomes" id="UP001242480">
    <property type="component" value="Unassembled WGS sequence"/>
</dbReference>
<evidence type="ECO:0000313" key="1">
    <source>
        <dbReference type="EMBL" id="MDQ0474685.1"/>
    </source>
</evidence>
<sequence>MPSQFEKAQAFRSLHQRPGAFVIPNPWDAGTARLLASLGFEALATTSAGCAFGLGRPDGEGVLGRDEILANAGVIVAATDLPVSADLEGGFGDEPEACAQTIRAAAAAGLVGGSIEDATGRPETPIHGFEAAVARVRAAAEAARSLPFAFTLTARAENFLHGRADLADTIRRLQAFQEAGADVLYAPGLPSREAIAAVVAAVDRPVNVVAGLREPRCSVAELAELGVKRISVGSSLARAAFGAVRRAAVEMRDEGRFDFAEAAMPYSELNGLFRGYGAA</sequence>
<dbReference type="EMBL" id="JAUSVX010000025">
    <property type="protein sequence ID" value="MDQ0474685.1"/>
    <property type="molecule type" value="Genomic_DNA"/>
</dbReference>
<dbReference type="SUPFAM" id="SSF51621">
    <property type="entry name" value="Phosphoenolpyruvate/pyruvate domain"/>
    <property type="match status" value="1"/>
</dbReference>
<dbReference type="Gene3D" id="3.20.20.60">
    <property type="entry name" value="Phosphoenolpyruvate-binding domains"/>
    <property type="match status" value="1"/>
</dbReference>
<dbReference type="InterPro" id="IPR039556">
    <property type="entry name" value="ICL/PEPM"/>
</dbReference>
<dbReference type="CDD" id="cd00377">
    <property type="entry name" value="ICL_PEPM"/>
    <property type="match status" value="1"/>
</dbReference>
<accession>A0ABU0JK78</accession>
<dbReference type="Gene3D" id="6.10.250.2750">
    <property type="match status" value="1"/>
</dbReference>
<dbReference type="RefSeq" id="WP_307284716.1">
    <property type="nucleotide sequence ID" value="NZ_JAUSVX010000025.1"/>
</dbReference>
<reference evidence="1 2" key="1">
    <citation type="submission" date="2023-07" db="EMBL/GenBank/DDBJ databases">
        <title>Genomic Encyclopedia of Type Strains, Phase IV (KMG-IV): sequencing the most valuable type-strain genomes for metagenomic binning, comparative biology and taxonomic classification.</title>
        <authorList>
            <person name="Goeker M."/>
        </authorList>
    </citation>
    <scope>NUCLEOTIDE SEQUENCE [LARGE SCALE GENOMIC DNA]</scope>
    <source>
        <strain evidence="1 2">DSM 19619</strain>
    </source>
</reference>
<protein>
    <submittedName>
        <fullName evidence="1">2-methylisocitrate lyase-like PEP mutase family enzyme</fullName>
    </submittedName>
</protein>
<name>A0ABU0JK78_9HYPH</name>
<comment type="caution">
    <text evidence="1">The sequence shown here is derived from an EMBL/GenBank/DDBJ whole genome shotgun (WGS) entry which is preliminary data.</text>
</comment>
<gene>
    <name evidence="1" type="ORF">QO011_007726</name>
</gene>